<keyword evidence="8" id="KW-0368">Histidine biosynthesis</keyword>
<dbReference type="NCBIfam" id="TIGR00735">
    <property type="entry name" value="hisF"/>
    <property type="match status" value="1"/>
</dbReference>
<dbReference type="SUPFAM" id="SSF51366">
    <property type="entry name" value="Ribulose-phoshate binding barrel"/>
    <property type="match status" value="1"/>
</dbReference>
<evidence type="ECO:0000256" key="7">
    <source>
        <dbReference type="ARBA" id="ARBA00022605"/>
    </source>
</evidence>
<evidence type="ECO:0000256" key="9">
    <source>
        <dbReference type="ARBA" id="ARBA00023239"/>
    </source>
</evidence>
<dbReference type="Pfam" id="PF00977">
    <property type="entry name" value="His_biosynth"/>
    <property type="match status" value="1"/>
</dbReference>
<gene>
    <name evidence="13" type="ORF">MNBD_ACTINO02-1465</name>
</gene>
<protein>
    <recommendedName>
        <fullName evidence="5">imidazole glycerol-phosphate synthase</fullName>
        <ecNumber evidence="5">4.3.2.10</ecNumber>
    </recommendedName>
    <alternativeName>
        <fullName evidence="11">IGP synthase cyclase subunit</fullName>
    </alternativeName>
</protein>
<keyword evidence="9" id="KW-0456">Lyase</keyword>
<evidence type="ECO:0000256" key="3">
    <source>
        <dbReference type="ARBA" id="ARBA00009667"/>
    </source>
</evidence>
<dbReference type="AlphaFoldDB" id="A0A3B0SNN5"/>
<evidence type="ECO:0000256" key="5">
    <source>
        <dbReference type="ARBA" id="ARBA00012809"/>
    </source>
</evidence>
<dbReference type="GO" id="GO:0000107">
    <property type="term" value="F:imidazoleglycerol-phosphate synthase activity"/>
    <property type="evidence" value="ECO:0007669"/>
    <property type="project" value="InterPro"/>
</dbReference>
<dbReference type="InterPro" id="IPR011060">
    <property type="entry name" value="RibuloseP-bd_barrel"/>
</dbReference>
<feature type="non-terminal residue" evidence="13">
    <location>
        <position position="1"/>
    </location>
</feature>
<evidence type="ECO:0000256" key="11">
    <source>
        <dbReference type="ARBA" id="ARBA00030264"/>
    </source>
</evidence>
<dbReference type="PANTHER" id="PTHR21235">
    <property type="entry name" value="IMIDAZOLE GLYCEROL PHOSPHATE SYNTHASE SUBUNIT HISF/H IGP SYNTHASE SUBUNIT HISF/H"/>
    <property type="match status" value="1"/>
</dbReference>
<evidence type="ECO:0000256" key="12">
    <source>
        <dbReference type="ARBA" id="ARBA00047838"/>
    </source>
</evidence>
<comment type="similarity">
    <text evidence="3">Belongs to the HisA/HisF family.</text>
</comment>
<sequence>KRIIPCLDVRDGRVVKGVRFENLTDEGDPVELAARYSNEGADEICFLDISATLEGRTTMLDVVRRTAEEISIPLSVGGGIDSVETMKAALRAGADKVAINSAAVRNPELITECAKVFGRQCVVVSIDAMRTDTGWVVRTHGGSREVPLDAVEWAAECERRGAGELLVTAIDRDGTYSGFDLELLAAIRHRTTIPVIASGGAGTARHFVDVLEADLSDAALAASIFHRAEIAISEVKSELAAAGVPVRETL</sequence>
<evidence type="ECO:0000256" key="1">
    <source>
        <dbReference type="ARBA" id="ARBA00004496"/>
    </source>
</evidence>
<reference evidence="13" key="1">
    <citation type="submission" date="2018-06" db="EMBL/GenBank/DDBJ databases">
        <authorList>
            <person name="Zhirakovskaya E."/>
        </authorList>
    </citation>
    <scope>NUCLEOTIDE SEQUENCE</scope>
</reference>
<dbReference type="PANTHER" id="PTHR21235:SF2">
    <property type="entry name" value="IMIDAZOLE GLYCEROL PHOSPHATE SYNTHASE HISHF"/>
    <property type="match status" value="1"/>
</dbReference>
<dbReference type="InterPro" id="IPR050064">
    <property type="entry name" value="IGPS_HisA/HisF"/>
</dbReference>
<comment type="subunit">
    <text evidence="4">Heterodimer of HisH and HisF.</text>
</comment>
<proteinExistence type="inferred from homology"/>
<comment type="function">
    <text evidence="10">IGPS catalyzes the conversion of PRFAR and glutamine to IGP, AICAR and glutamate. The HisF subunit catalyzes the cyclization activity that produces IGP and AICAR from PRFAR using the ammonia provided by the HisH subunit.</text>
</comment>
<keyword evidence="7" id="KW-0028">Amino-acid biosynthesis</keyword>
<evidence type="ECO:0000256" key="6">
    <source>
        <dbReference type="ARBA" id="ARBA00022490"/>
    </source>
</evidence>
<dbReference type="HAMAP" id="MF_01013">
    <property type="entry name" value="HisF"/>
    <property type="match status" value="1"/>
</dbReference>
<dbReference type="FunFam" id="3.20.20.70:FF:000006">
    <property type="entry name" value="Imidazole glycerol phosphate synthase subunit HisF"/>
    <property type="match status" value="1"/>
</dbReference>
<dbReference type="EC" id="4.3.2.10" evidence="5"/>
<dbReference type="GO" id="GO:0000105">
    <property type="term" value="P:L-histidine biosynthetic process"/>
    <property type="evidence" value="ECO:0007669"/>
    <property type="project" value="UniProtKB-UniPathway"/>
</dbReference>
<dbReference type="EMBL" id="UOEK01000336">
    <property type="protein sequence ID" value="VAW06060.1"/>
    <property type="molecule type" value="Genomic_DNA"/>
</dbReference>
<dbReference type="GO" id="GO:0005737">
    <property type="term" value="C:cytoplasm"/>
    <property type="evidence" value="ECO:0007669"/>
    <property type="project" value="UniProtKB-SubCell"/>
</dbReference>
<dbReference type="UniPathway" id="UPA00031">
    <property type="reaction ID" value="UER00010"/>
</dbReference>
<dbReference type="Gene3D" id="3.20.20.70">
    <property type="entry name" value="Aldolase class I"/>
    <property type="match status" value="1"/>
</dbReference>
<dbReference type="InterPro" id="IPR004651">
    <property type="entry name" value="HisF"/>
</dbReference>
<comment type="catalytic activity">
    <reaction evidence="12">
        <text>5-[(5-phospho-1-deoxy-D-ribulos-1-ylimino)methylamino]-1-(5-phospho-beta-D-ribosyl)imidazole-4-carboxamide + L-glutamine = D-erythro-1-(imidazol-4-yl)glycerol 3-phosphate + 5-amino-1-(5-phospho-beta-D-ribosyl)imidazole-4-carboxamide + L-glutamate + H(+)</text>
        <dbReference type="Rhea" id="RHEA:24793"/>
        <dbReference type="ChEBI" id="CHEBI:15378"/>
        <dbReference type="ChEBI" id="CHEBI:29985"/>
        <dbReference type="ChEBI" id="CHEBI:58278"/>
        <dbReference type="ChEBI" id="CHEBI:58359"/>
        <dbReference type="ChEBI" id="CHEBI:58475"/>
        <dbReference type="ChEBI" id="CHEBI:58525"/>
        <dbReference type="EC" id="4.3.2.10"/>
    </reaction>
</comment>
<evidence type="ECO:0000256" key="2">
    <source>
        <dbReference type="ARBA" id="ARBA00005091"/>
    </source>
</evidence>
<dbReference type="GO" id="GO:0016829">
    <property type="term" value="F:lyase activity"/>
    <property type="evidence" value="ECO:0007669"/>
    <property type="project" value="UniProtKB-KW"/>
</dbReference>
<evidence type="ECO:0000256" key="4">
    <source>
        <dbReference type="ARBA" id="ARBA00011152"/>
    </source>
</evidence>
<evidence type="ECO:0000256" key="10">
    <source>
        <dbReference type="ARBA" id="ARBA00025475"/>
    </source>
</evidence>
<dbReference type="CDD" id="cd04731">
    <property type="entry name" value="HisF"/>
    <property type="match status" value="1"/>
</dbReference>
<comment type="pathway">
    <text evidence="2">Amino-acid biosynthesis; L-histidine biosynthesis; L-histidine from 5-phospho-alpha-D-ribose 1-diphosphate: step 5/9.</text>
</comment>
<comment type="subcellular location">
    <subcellularLocation>
        <location evidence="1">Cytoplasm</location>
    </subcellularLocation>
</comment>
<dbReference type="InterPro" id="IPR006062">
    <property type="entry name" value="His_biosynth"/>
</dbReference>
<keyword evidence="6" id="KW-0963">Cytoplasm</keyword>
<evidence type="ECO:0000256" key="8">
    <source>
        <dbReference type="ARBA" id="ARBA00023102"/>
    </source>
</evidence>
<name>A0A3B0SNN5_9ZZZZ</name>
<accession>A0A3B0SNN5</accession>
<dbReference type="InterPro" id="IPR013785">
    <property type="entry name" value="Aldolase_TIM"/>
</dbReference>
<evidence type="ECO:0000313" key="13">
    <source>
        <dbReference type="EMBL" id="VAW06060.1"/>
    </source>
</evidence>
<organism evidence="13">
    <name type="scientific">hydrothermal vent metagenome</name>
    <dbReference type="NCBI Taxonomy" id="652676"/>
    <lineage>
        <taxon>unclassified sequences</taxon>
        <taxon>metagenomes</taxon>
        <taxon>ecological metagenomes</taxon>
    </lineage>
</organism>